<comment type="caution">
    <text evidence="1">The sequence shown here is derived from an EMBL/GenBank/DDBJ whole genome shotgun (WGS) entry which is preliminary data.</text>
</comment>
<name>A0ABP0KRW8_9DINO</name>
<dbReference type="EMBL" id="CAXAMM010012714">
    <property type="protein sequence ID" value="CAK9029624.1"/>
    <property type="molecule type" value="Genomic_DNA"/>
</dbReference>
<evidence type="ECO:0000313" key="1">
    <source>
        <dbReference type="EMBL" id="CAK9029624.1"/>
    </source>
</evidence>
<evidence type="ECO:0000313" key="2">
    <source>
        <dbReference type="Proteomes" id="UP001642464"/>
    </source>
</evidence>
<protein>
    <submittedName>
        <fullName evidence="1">Uncharacterized protein</fullName>
    </submittedName>
</protein>
<gene>
    <name evidence="1" type="ORF">SCF082_LOCUS18875</name>
</gene>
<reference evidence="1 2" key="1">
    <citation type="submission" date="2024-02" db="EMBL/GenBank/DDBJ databases">
        <authorList>
            <person name="Chen Y."/>
            <person name="Shah S."/>
            <person name="Dougan E. K."/>
            <person name="Thang M."/>
            <person name="Chan C."/>
        </authorList>
    </citation>
    <scope>NUCLEOTIDE SEQUENCE [LARGE SCALE GENOMIC DNA]</scope>
</reference>
<dbReference type="Proteomes" id="UP001642464">
    <property type="component" value="Unassembled WGS sequence"/>
</dbReference>
<accession>A0ABP0KRW8</accession>
<organism evidence="1 2">
    <name type="scientific">Durusdinium trenchii</name>
    <dbReference type="NCBI Taxonomy" id="1381693"/>
    <lineage>
        <taxon>Eukaryota</taxon>
        <taxon>Sar</taxon>
        <taxon>Alveolata</taxon>
        <taxon>Dinophyceae</taxon>
        <taxon>Suessiales</taxon>
        <taxon>Symbiodiniaceae</taxon>
        <taxon>Durusdinium</taxon>
    </lineage>
</organism>
<proteinExistence type="predicted"/>
<sequence>MALEENGDRLPIFFVENPDGSIDGVAGADSIAPPPANPRLWCHHCNTQLEFRHLHAQCSWSILCSVLPLQDDERSSDGEPAGRKNDEHALHSVWHLQSSSLGHSVRAVWTV</sequence>
<keyword evidence="2" id="KW-1185">Reference proteome</keyword>